<keyword evidence="2" id="KW-0614">Plasmid</keyword>
<proteinExistence type="predicted"/>
<feature type="domain" description="HTH cro/C1-type" evidence="1">
    <location>
        <begin position="1"/>
        <end position="55"/>
    </location>
</feature>
<accession>A0ABY7LYK5</accession>
<dbReference type="Proteomes" id="UP001211005">
    <property type="component" value="Plasmid unnamed1"/>
</dbReference>
<dbReference type="Gene3D" id="1.10.260.40">
    <property type="entry name" value="lambda repressor-like DNA-binding domains"/>
    <property type="match status" value="1"/>
</dbReference>
<organism evidence="2 3">
    <name type="scientific">Hymenobacter canadensis</name>
    <dbReference type="NCBI Taxonomy" id="2999067"/>
    <lineage>
        <taxon>Bacteria</taxon>
        <taxon>Pseudomonadati</taxon>
        <taxon>Bacteroidota</taxon>
        <taxon>Cytophagia</taxon>
        <taxon>Cytophagales</taxon>
        <taxon>Hymenobacteraceae</taxon>
        <taxon>Hymenobacter</taxon>
    </lineage>
</organism>
<dbReference type="PROSITE" id="PS50943">
    <property type="entry name" value="HTH_CROC1"/>
    <property type="match status" value="1"/>
</dbReference>
<name>A0ABY7LYK5_9BACT</name>
<dbReference type="RefSeq" id="WP_269562065.1">
    <property type="nucleotide sequence ID" value="NZ_CP114768.1"/>
</dbReference>
<dbReference type="Pfam" id="PF13443">
    <property type="entry name" value="HTH_26"/>
    <property type="match status" value="1"/>
</dbReference>
<dbReference type="CDD" id="cd00093">
    <property type="entry name" value="HTH_XRE"/>
    <property type="match status" value="1"/>
</dbReference>
<dbReference type="InterPro" id="IPR001387">
    <property type="entry name" value="Cro/C1-type_HTH"/>
</dbReference>
<evidence type="ECO:0000313" key="2">
    <source>
        <dbReference type="EMBL" id="WBA44033.1"/>
    </source>
</evidence>
<evidence type="ECO:0000259" key="1">
    <source>
        <dbReference type="PROSITE" id="PS50943"/>
    </source>
</evidence>
<keyword evidence="3" id="KW-1185">Reference proteome</keyword>
<protein>
    <submittedName>
        <fullName evidence="2">Helix-turn-helix transcriptional regulator</fullName>
    </submittedName>
</protein>
<dbReference type="EMBL" id="CP114768">
    <property type="protein sequence ID" value="WBA44033.1"/>
    <property type="molecule type" value="Genomic_DNA"/>
</dbReference>
<reference evidence="2 3" key="1">
    <citation type="submission" date="2022-12" db="EMBL/GenBank/DDBJ databases">
        <title>Hymenobacter canadensis sp. nov. isolated from lake water of the Cambridge Bay, Canada.</title>
        <authorList>
            <person name="Kim W.H."/>
            <person name="Lee Y.M."/>
        </authorList>
    </citation>
    <scope>NUCLEOTIDE SEQUENCE [LARGE SCALE GENOMIC DNA]</scope>
    <source>
        <strain evidence="2 3">PAMC 29467</strain>
        <plasmid evidence="2 3">unnamed1</plasmid>
    </source>
</reference>
<gene>
    <name evidence="2" type="ORF">O3303_20950</name>
</gene>
<sequence length="62" mass="7122">MRKLWEERGWSQQVLADYTDIAKLTGQRHQHAKGAPTLDVLVSLARALCLPIRELMDFPEAF</sequence>
<evidence type="ECO:0000313" key="3">
    <source>
        <dbReference type="Proteomes" id="UP001211005"/>
    </source>
</evidence>
<dbReference type="InterPro" id="IPR010982">
    <property type="entry name" value="Lambda_DNA-bd_dom_sf"/>
</dbReference>
<geneLocation type="plasmid" evidence="2 3">
    <name>unnamed1</name>
</geneLocation>
<dbReference type="SUPFAM" id="SSF47413">
    <property type="entry name" value="lambda repressor-like DNA-binding domains"/>
    <property type="match status" value="1"/>
</dbReference>